<feature type="region of interest" description="Disordered" evidence="1">
    <location>
        <begin position="1197"/>
        <end position="1229"/>
    </location>
</feature>
<dbReference type="SUPFAM" id="SSF50729">
    <property type="entry name" value="PH domain-like"/>
    <property type="match status" value="1"/>
</dbReference>
<dbReference type="PANTHER" id="PTHR45845">
    <property type="entry name" value="RHO GUANINE NUCLEOTIDE EXCHANGE FACTOR-RELATED"/>
    <property type="match status" value="1"/>
</dbReference>
<dbReference type="Pfam" id="PF22697">
    <property type="entry name" value="SOS1_NGEF_PH"/>
    <property type="match status" value="1"/>
</dbReference>
<dbReference type="AlphaFoldDB" id="A0A158Q6Z5"/>
<dbReference type="PANTHER" id="PTHR45845:SF3">
    <property type="entry name" value="PURATROPHIN-1-LIKE, ISOFORM A"/>
    <property type="match status" value="1"/>
</dbReference>
<dbReference type="Gene3D" id="1.20.900.10">
    <property type="entry name" value="Dbl homology (DH) domain"/>
    <property type="match status" value="1"/>
</dbReference>
<dbReference type="InterPro" id="IPR052231">
    <property type="entry name" value="Rho_GEF_signaling-related"/>
</dbReference>
<name>A0A158Q6Z5_9BILA</name>
<dbReference type="Gene3D" id="2.30.29.30">
    <property type="entry name" value="Pleckstrin-homology domain (PH domain)/Phosphotyrosine-binding domain (PTB)"/>
    <property type="match status" value="1"/>
</dbReference>
<accession>A0A158Q6Z5</accession>
<dbReference type="STRING" id="1147741.A0A158Q6Z5"/>
<dbReference type="Proteomes" id="UP000050640">
    <property type="component" value="Unplaced"/>
</dbReference>
<dbReference type="SMART" id="SM00233">
    <property type="entry name" value="PH"/>
    <property type="match status" value="1"/>
</dbReference>
<dbReference type="Pfam" id="PF00621">
    <property type="entry name" value="RhoGEF"/>
    <property type="match status" value="1"/>
</dbReference>
<feature type="domain" description="PH" evidence="2">
    <location>
        <begin position="992"/>
        <end position="1107"/>
    </location>
</feature>
<dbReference type="InterPro" id="IPR001849">
    <property type="entry name" value="PH_domain"/>
</dbReference>
<organism evidence="4 5">
    <name type="scientific">Elaeophora elaphi</name>
    <dbReference type="NCBI Taxonomy" id="1147741"/>
    <lineage>
        <taxon>Eukaryota</taxon>
        <taxon>Metazoa</taxon>
        <taxon>Ecdysozoa</taxon>
        <taxon>Nematoda</taxon>
        <taxon>Chromadorea</taxon>
        <taxon>Rhabditida</taxon>
        <taxon>Spirurina</taxon>
        <taxon>Spiruromorpha</taxon>
        <taxon>Filarioidea</taxon>
        <taxon>Onchocercidae</taxon>
        <taxon>Elaeophora</taxon>
    </lineage>
</organism>
<sequence length="1229" mass="139267">MKPLSKYFSDAISVFPSLEVHKFFQIHGMNYTSLSDKSKTKIDVKRLFIKRNKFETKRLCESNSNSKPVIELRISSEVPFDLLPSLIFSTYSLYARCSDKKHTLYIIIDVRDCSEECLHSFLQALRESASWLEGTIHCILWVIGSSMRNIETIINEDLILSRAKNIIADIGGITKYIEAGSFSTHLNGLIDPEITGRFLRMRFCVEDLLKKTHKAAKLYMSLHEYLKQFEVPQDLTAVNTDLLRRQSEELNNRWNAVKDEPDVVFLLHRGEVLCVELKTQYCDLQHLDSYLFADSVNRAVSGFEEVKVVMQRSNSSISRRLYALQCSVEAVEFLKYVPEVIEFINNEINDLEQLKVIKIFSVVRLTSQIKQIDSKVTELARYLTEANSRLKKIAHLPEEGSFGNTDRERITNTFDSFSSFLTSCKQRIMEVRPVVQAALDSRIHIDQVYNWALLHAKRNDNEKEKETLISKYPSIAIARLHDYIAISSTDYAVRQEIEKLLSDCEKAITSLDPTLKISDLHCQMSASSSQESADGTASQEVGAVDSCFSGEADCSIIDLSLPKSRCSDLSDSVSDTPMEVYSDVEEGFSVNLRSSMDATEHSRQQTSPAPTQYEIPISKATTSNEHQQPGLTELGEVRWRRNSWAPSVHTGPLEIVEESAIGAAPVTLNMTNKIITSMSTNTLHKRLDQRRSVSTVPLRLPNPFLINGVARPGSARFVVSQKSRRPLMRTSSSDFLEEDCRSALSAFKFLDDDCCSISESPQPTVASAFSALDFSMRSEQIDMIRDWLSPAKTSDANFRIECTVVRDLLDSEIDYVSALRLVVQDFMPEMARVDIPSALRGKKSCIFGNIEKLFQFHAHSFLPQLISRLRFRSTDESVSMTTGRLFLDNLSYFELYALYAKNKPKSDQLMREAGHKFFSSVQSMADLSHLLIKPIERIGKYALALQQLLNAAPPNKVEVLEVLKKVAMIVGHQIRRGNDLLAMERISSCDLNLKEQGSLLRQDTMYVTEKRGLQSKKRVRNVFLFENCVVLTKPKLSRTWKGSTFDELKYKSSIQMTDCGLTEMVKDSKVKFELWFRKQKNSFTYVMESQTASIRDAWVEDIRNILWNQAIRSREKNIREKADMGIELHSSYIHLGPRATLSGGFRDFGFVEGTRRPCSLISLTASSCSSSNNLGRVQGRGTCELSGDLCRVEEGDEWESMHESSPTAKYAESTLPRFRAPPPPGLSQS</sequence>
<dbReference type="CDD" id="cd00160">
    <property type="entry name" value="RhoGEF"/>
    <property type="match status" value="1"/>
</dbReference>
<dbReference type="InterPro" id="IPR011993">
    <property type="entry name" value="PH-like_dom_sf"/>
</dbReference>
<evidence type="ECO:0000259" key="3">
    <source>
        <dbReference type="PROSITE" id="PS50010"/>
    </source>
</evidence>
<evidence type="ECO:0000256" key="1">
    <source>
        <dbReference type="SAM" id="MobiDB-lite"/>
    </source>
</evidence>
<dbReference type="SUPFAM" id="SSF48065">
    <property type="entry name" value="DBL homology domain (DH-domain)"/>
    <property type="match status" value="1"/>
</dbReference>
<evidence type="ECO:0000259" key="2">
    <source>
        <dbReference type="PROSITE" id="PS50003"/>
    </source>
</evidence>
<protein>
    <submittedName>
        <fullName evidence="5">DH domain-containing protein</fullName>
    </submittedName>
</protein>
<dbReference type="InterPro" id="IPR000219">
    <property type="entry name" value="DH_dom"/>
</dbReference>
<dbReference type="PROSITE" id="PS50003">
    <property type="entry name" value="PH_DOMAIN"/>
    <property type="match status" value="1"/>
</dbReference>
<dbReference type="WBParaSite" id="EEL_0000099301-mRNA-1">
    <property type="protein sequence ID" value="EEL_0000099301-mRNA-1"/>
    <property type="gene ID" value="EEL_0000099301"/>
</dbReference>
<dbReference type="GO" id="GO:0005085">
    <property type="term" value="F:guanyl-nucleotide exchange factor activity"/>
    <property type="evidence" value="ECO:0007669"/>
    <property type="project" value="InterPro"/>
</dbReference>
<dbReference type="InterPro" id="IPR055251">
    <property type="entry name" value="SOS1_NGEF_PH"/>
</dbReference>
<evidence type="ECO:0000313" key="4">
    <source>
        <dbReference type="Proteomes" id="UP000050640"/>
    </source>
</evidence>
<dbReference type="InterPro" id="IPR035899">
    <property type="entry name" value="DBL_dom_sf"/>
</dbReference>
<evidence type="ECO:0000313" key="5">
    <source>
        <dbReference type="WBParaSite" id="EEL_0000099301-mRNA-1"/>
    </source>
</evidence>
<dbReference type="PROSITE" id="PS50010">
    <property type="entry name" value="DH_2"/>
    <property type="match status" value="1"/>
</dbReference>
<feature type="domain" description="DH" evidence="3">
    <location>
        <begin position="804"/>
        <end position="980"/>
    </location>
</feature>
<keyword evidence="4" id="KW-1185">Reference proteome</keyword>
<proteinExistence type="predicted"/>
<reference evidence="5" key="1">
    <citation type="submission" date="2016-04" db="UniProtKB">
        <authorList>
            <consortium name="WormBaseParasite"/>
        </authorList>
    </citation>
    <scope>IDENTIFICATION</scope>
</reference>
<dbReference type="SMART" id="SM00325">
    <property type="entry name" value="RhoGEF"/>
    <property type="match status" value="1"/>
</dbReference>
<feature type="compositionally biased region" description="Pro residues" evidence="1">
    <location>
        <begin position="1219"/>
        <end position="1229"/>
    </location>
</feature>